<gene>
    <name evidence="1" type="ORF">BPAG_LOCUS11574</name>
</gene>
<sequence length="84" mass="9896">MTSETRKSSGEYTCPQKTFKTYKVKSYAYTHYQLLDSALYRGKWTASEILCLVNIQEKRDIQRKECKSKVKVSKQELLDNLPRI</sequence>
<name>A0A0N4TSE3_BRUPA</name>
<dbReference type="WBParaSite" id="BPAG_0001161201-mRNA-1">
    <property type="protein sequence ID" value="BPAG_0001161201-mRNA-1"/>
    <property type="gene ID" value="BPAG_0001161201"/>
</dbReference>
<reference evidence="3" key="1">
    <citation type="submission" date="2017-02" db="UniProtKB">
        <authorList>
            <consortium name="WormBaseParasite"/>
        </authorList>
    </citation>
    <scope>IDENTIFICATION</scope>
</reference>
<evidence type="ECO:0000313" key="3">
    <source>
        <dbReference type="WBParaSite" id="BPAG_0001161201-mRNA-1"/>
    </source>
</evidence>
<keyword evidence="2" id="KW-1185">Reference proteome</keyword>
<protein>
    <submittedName>
        <fullName evidence="3">Transposase</fullName>
    </submittedName>
</protein>
<dbReference type="Proteomes" id="UP000278627">
    <property type="component" value="Unassembled WGS sequence"/>
</dbReference>
<organism evidence="3">
    <name type="scientific">Brugia pahangi</name>
    <name type="common">Filarial nematode worm</name>
    <dbReference type="NCBI Taxonomy" id="6280"/>
    <lineage>
        <taxon>Eukaryota</taxon>
        <taxon>Metazoa</taxon>
        <taxon>Ecdysozoa</taxon>
        <taxon>Nematoda</taxon>
        <taxon>Chromadorea</taxon>
        <taxon>Rhabditida</taxon>
        <taxon>Spirurina</taxon>
        <taxon>Spiruromorpha</taxon>
        <taxon>Filarioidea</taxon>
        <taxon>Onchocercidae</taxon>
        <taxon>Brugia</taxon>
    </lineage>
</organism>
<reference evidence="1 2" key="2">
    <citation type="submission" date="2018-11" db="EMBL/GenBank/DDBJ databases">
        <authorList>
            <consortium name="Pathogen Informatics"/>
        </authorList>
    </citation>
    <scope>NUCLEOTIDE SEQUENCE [LARGE SCALE GENOMIC DNA]</scope>
</reference>
<dbReference type="EMBL" id="UZAD01013237">
    <property type="protein sequence ID" value="VDN92760.1"/>
    <property type="molecule type" value="Genomic_DNA"/>
</dbReference>
<proteinExistence type="predicted"/>
<evidence type="ECO:0000313" key="2">
    <source>
        <dbReference type="Proteomes" id="UP000278627"/>
    </source>
</evidence>
<accession>A0A0N4TSE3</accession>
<evidence type="ECO:0000313" key="1">
    <source>
        <dbReference type="EMBL" id="VDN92760.1"/>
    </source>
</evidence>
<dbReference type="AlphaFoldDB" id="A0A0N4TSE3"/>